<evidence type="ECO:0000256" key="6">
    <source>
        <dbReference type="ARBA" id="ARBA00022573"/>
    </source>
</evidence>
<dbReference type="RefSeq" id="WP_062469839.1">
    <property type="nucleotide sequence ID" value="NZ_BBYN01000015.1"/>
</dbReference>
<dbReference type="Proteomes" id="UP000188993">
    <property type="component" value="Chromosome"/>
</dbReference>
<dbReference type="PANTHER" id="PTHR12213:SF0">
    <property type="entry name" value="CORRINOID ADENOSYLTRANSFERASE MMAB"/>
    <property type="match status" value="1"/>
</dbReference>
<comment type="pathway">
    <text evidence="1 15">Cofactor biosynthesis; adenosylcobalamin biosynthesis; adenosylcobalamin from cob(II)yrinate a,c-diamide: step 2/7.</text>
</comment>
<sequence length="198" mass="22884">MKPSIYTRTGDKGRTRIGGGQAVEKNDARIDAFGEVDHINSWCGLVEASLIKDGHSEDIRKDLRTIQQFLFDCTSDLSIPNGHRDYKITGEHVTWLEGRIDHYDPELPEIMYFIIPGGSESASWLHVLRTETRNVERKIVTFMQAEPEQVNPSVLKFINRLSDYFFVVARLMNTRQGIEDVPYERSERVFHVSKEKRK</sequence>
<dbReference type="InterPro" id="IPR029499">
    <property type="entry name" value="PduO-typ"/>
</dbReference>
<evidence type="ECO:0000256" key="3">
    <source>
        <dbReference type="ARBA" id="ARBA00011233"/>
    </source>
</evidence>
<comment type="catalytic activity">
    <reaction evidence="14 15">
        <text>2 cob(II)alamin + reduced [electron-transfer flavoprotein] + 2 ATP = 2 adenosylcob(III)alamin + 2 triphosphate + oxidized [electron-transfer flavoprotein] + 3 H(+)</text>
        <dbReference type="Rhea" id="RHEA:28671"/>
        <dbReference type="Rhea" id="RHEA-COMP:10685"/>
        <dbReference type="Rhea" id="RHEA-COMP:10686"/>
        <dbReference type="ChEBI" id="CHEBI:15378"/>
        <dbReference type="ChEBI" id="CHEBI:16304"/>
        <dbReference type="ChEBI" id="CHEBI:18036"/>
        <dbReference type="ChEBI" id="CHEBI:18408"/>
        <dbReference type="ChEBI" id="CHEBI:30616"/>
        <dbReference type="ChEBI" id="CHEBI:57692"/>
        <dbReference type="ChEBI" id="CHEBI:58307"/>
        <dbReference type="EC" id="2.5.1.17"/>
    </reaction>
</comment>
<evidence type="ECO:0000256" key="9">
    <source>
        <dbReference type="ARBA" id="ARBA00022840"/>
    </source>
</evidence>
<name>A0A1S6IQV4_9LACT</name>
<dbReference type="OrthoDB" id="9778896at2"/>
<dbReference type="PANTHER" id="PTHR12213">
    <property type="entry name" value="CORRINOID ADENOSYLTRANSFERASE"/>
    <property type="match status" value="1"/>
</dbReference>
<evidence type="ECO:0000256" key="10">
    <source>
        <dbReference type="ARBA" id="ARBA00031529"/>
    </source>
</evidence>
<keyword evidence="7 15" id="KW-0808">Transferase</keyword>
<dbReference type="GO" id="GO:0008817">
    <property type="term" value="F:corrinoid adenosyltransferase activity"/>
    <property type="evidence" value="ECO:0007669"/>
    <property type="project" value="UniProtKB-UniRule"/>
</dbReference>
<dbReference type="AlphaFoldDB" id="A0A1S6IQV4"/>
<evidence type="ECO:0000256" key="12">
    <source>
        <dbReference type="ARBA" id="ARBA00033354"/>
    </source>
</evidence>
<evidence type="ECO:0000256" key="4">
    <source>
        <dbReference type="ARBA" id="ARBA00012454"/>
    </source>
</evidence>
<evidence type="ECO:0000313" key="17">
    <source>
        <dbReference type="EMBL" id="AQS53932.1"/>
    </source>
</evidence>
<organism evidence="17 18">
    <name type="scientific">Jeotgalibaca dankookensis</name>
    <dbReference type="NCBI Taxonomy" id="708126"/>
    <lineage>
        <taxon>Bacteria</taxon>
        <taxon>Bacillati</taxon>
        <taxon>Bacillota</taxon>
        <taxon>Bacilli</taxon>
        <taxon>Lactobacillales</taxon>
        <taxon>Carnobacteriaceae</taxon>
        <taxon>Jeotgalibaca</taxon>
    </lineage>
</organism>
<evidence type="ECO:0000313" key="18">
    <source>
        <dbReference type="Proteomes" id="UP000188993"/>
    </source>
</evidence>
<feature type="domain" description="Cobalamin adenosyltransferase-like" evidence="16">
    <location>
        <begin position="5"/>
        <end position="171"/>
    </location>
</feature>
<evidence type="ECO:0000256" key="5">
    <source>
        <dbReference type="ARBA" id="ARBA00020963"/>
    </source>
</evidence>
<comment type="similarity">
    <text evidence="2 15">Belongs to the Cob(I)alamin adenosyltransferase family.</text>
</comment>
<evidence type="ECO:0000256" key="2">
    <source>
        <dbReference type="ARBA" id="ARBA00007487"/>
    </source>
</evidence>
<keyword evidence="8 15" id="KW-0547">Nucleotide-binding</keyword>
<evidence type="ECO:0000256" key="14">
    <source>
        <dbReference type="ARBA" id="ARBA00048692"/>
    </source>
</evidence>
<evidence type="ECO:0000259" key="16">
    <source>
        <dbReference type="Pfam" id="PF01923"/>
    </source>
</evidence>
<dbReference type="FunFam" id="1.20.1200.10:FF:000001">
    <property type="entry name" value="Cob(I)yrinic acid a,c-diamide adenosyltransferase"/>
    <property type="match status" value="1"/>
</dbReference>
<dbReference type="InterPro" id="IPR016030">
    <property type="entry name" value="CblAdoTrfase-like"/>
</dbReference>
<dbReference type="Pfam" id="PF01923">
    <property type="entry name" value="Cob_adeno_trans"/>
    <property type="match status" value="1"/>
</dbReference>
<dbReference type="EC" id="2.5.1.17" evidence="4 15"/>
<evidence type="ECO:0000256" key="1">
    <source>
        <dbReference type="ARBA" id="ARBA00005121"/>
    </source>
</evidence>
<dbReference type="EMBL" id="CP019728">
    <property type="protein sequence ID" value="AQS53932.1"/>
    <property type="molecule type" value="Genomic_DNA"/>
</dbReference>
<keyword evidence="9 15" id="KW-0067">ATP-binding</keyword>
<accession>A0A1S6IQV4</accession>
<protein>
    <recommendedName>
        <fullName evidence="5 15">Corrinoid adenosyltransferase</fullName>
        <ecNumber evidence="4 15">2.5.1.17</ecNumber>
    </recommendedName>
    <alternativeName>
        <fullName evidence="10 15">Cob(II)alamin adenosyltransferase</fullName>
    </alternativeName>
    <alternativeName>
        <fullName evidence="12 15">Cob(II)yrinic acid a,c-diamide adenosyltransferase</fullName>
    </alternativeName>
    <alternativeName>
        <fullName evidence="11 15">Cobinamide/cobalamin adenosyltransferase</fullName>
    </alternativeName>
</protein>
<evidence type="ECO:0000256" key="11">
    <source>
        <dbReference type="ARBA" id="ARBA00033334"/>
    </source>
</evidence>
<keyword evidence="18" id="KW-1185">Reference proteome</keyword>
<keyword evidence="6 15" id="KW-0169">Cobalamin biosynthesis</keyword>
<dbReference type="InterPro" id="IPR036451">
    <property type="entry name" value="CblAdoTrfase-like_sf"/>
</dbReference>
<comment type="catalytic activity">
    <reaction evidence="13 15">
        <text>2 cob(II)yrinate a,c diamide + reduced [electron-transfer flavoprotein] + 2 ATP = 2 adenosylcob(III)yrinate a,c-diamide + 2 triphosphate + oxidized [electron-transfer flavoprotein] + 3 H(+)</text>
        <dbReference type="Rhea" id="RHEA:11528"/>
        <dbReference type="Rhea" id="RHEA-COMP:10685"/>
        <dbReference type="Rhea" id="RHEA-COMP:10686"/>
        <dbReference type="ChEBI" id="CHEBI:15378"/>
        <dbReference type="ChEBI" id="CHEBI:18036"/>
        <dbReference type="ChEBI" id="CHEBI:30616"/>
        <dbReference type="ChEBI" id="CHEBI:57692"/>
        <dbReference type="ChEBI" id="CHEBI:58307"/>
        <dbReference type="ChEBI" id="CHEBI:58503"/>
        <dbReference type="ChEBI" id="CHEBI:58537"/>
        <dbReference type="EC" id="2.5.1.17"/>
    </reaction>
</comment>
<dbReference type="GO" id="GO:0005524">
    <property type="term" value="F:ATP binding"/>
    <property type="evidence" value="ECO:0007669"/>
    <property type="project" value="UniProtKB-UniRule"/>
</dbReference>
<evidence type="ECO:0000256" key="8">
    <source>
        <dbReference type="ARBA" id="ARBA00022741"/>
    </source>
</evidence>
<evidence type="ECO:0000256" key="7">
    <source>
        <dbReference type="ARBA" id="ARBA00022679"/>
    </source>
</evidence>
<dbReference type="NCBIfam" id="TIGR00636">
    <property type="entry name" value="PduO_Nterm"/>
    <property type="match status" value="1"/>
</dbReference>
<dbReference type="KEGG" id="jda:BW727_101565"/>
<dbReference type="Gene3D" id="1.20.1200.10">
    <property type="entry name" value="Cobalamin adenosyltransferase-like"/>
    <property type="match status" value="1"/>
</dbReference>
<proteinExistence type="inferred from homology"/>
<reference evidence="17 18" key="1">
    <citation type="journal article" date="2014" name="Int. J. Syst. Evol. Microbiol.">
        <title>Jeotgalibaca dankookensis gen. nov., sp. nov., a member of the family Carnobacteriaceae, isolated from seujeot (Korean traditional food).</title>
        <authorList>
            <person name="Lee D.G."/>
            <person name="Trujillo M.E."/>
            <person name="Kang H."/>
            <person name="Ahn T.Y."/>
        </authorList>
    </citation>
    <scope>NUCLEOTIDE SEQUENCE [LARGE SCALE GENOMIC DNA]</scope>
    <source>
        <strain evidence="17 18">EX-07</strain>
    </source>
</reference>
<evidence type="ECO:0000256" key="15">
    <source>
        <dbReference type="RuleBase" id="RU366026"/>
    </source>
</evidence>
<gene>
    <name evidence="17" type="primary">yvqK_2</name>
    <name evidence="17" type="ORF">BW727_101565</name>
</gene>
<dbReference type="GO" id="GO:0009236">
    <property type="term" value="P:cobalamin biosynthetic process"/>
    <property type="evidence" value="ECO:0007669"/>
    <property type="project" value="UniProtKB-UniRule"/>
</dbReference>
<dbReference type="STRING" id="708126.BW727_101565"/>
<evidence type="ECO:0000256" key="13">
    <source>
        <dbReference type="ARBA" id="ARBA00048555"/>
    </source>
</evidence>
<dbReference type="SUPFAM" id="SSF89028">
    <property type="entry name" value="Cobalamin adenosyltransferase-like"/>
    <property type="match status" value="1"/>
</dbReference>
<dbReference type="UniPathway" id="UPA00148">
    <property type="reaction ID" value="UER00233"/>
</dbReference>
<comment type="subunit">
    <text evidence="3">Homotrimer.</text>
</comment>